<dbReference type="SMART" id="SM00028">
    <property type="entry name" value="TPR"/>
    <property type="match status" value="2"/>
</dbReference>
<comment type="catalytic activity">
    <reaction evidence="3">
        <text>[protein]-peptidylproline (omega=180) = [protein]-peptidylproline (omega=0)</text>
        <dbReference type="Rhea" id="RHEA:16237"/>
        <dbReference type="Rhea" id="RHEA-COMP:10747"/>
        <dbReference type="Rhea" id="RHEA-COMP:10748"/>
        <dbReference type="ChEBI" id="CHEBI:83833"/>
        <dbReference type="ChEBI" id="CHEBI:83834"/>
        <dbReference type="EC" id="5.2.1.8"/>
    </reaction>
</comment>
<dbReference type="GO" id="GO:0005740">
    <property type="term" value="C:mitochondrial envelope"/>
    <property type="evidence" value="ECO:0007669"/>
    <property type="project" value="TreeGrafter"/>
</dbReference>
<comment type="caution">
    <text evidence="6">The sequence shown here is derived from an EMBL/GenBank/DDBJ whole genome shotgun (WGS) entry which is preliminary data.</text>
</comment>
<name>A0A9N8DG38_9STRA</name>
<dbReference type="Gene3D" id="3.10.50.40">
    <property type="match status" value="1"/>
</dbReference>
<dbReference type="InterPro" id="IPR050754">
    <property type="entry name" value="FKBP4/5/8-like"/>
</dbReference>
<evidence type="ECO:0000256" key="2">
    <source>
        <dbReference type="ARBA" id="ARBA00022803"/>
    </source>
</evidence>
<dbReference type="AlphaFoldDB" id="A0A9N8DG38"/>
<dbReference type="Pfam" id="PF00254">
    <property type="entry name" value="FKBP_C"/>
    <property type="match status" value="1"/>
</dbReference>
<dbReference type="PROSITE" id="PS50059">
    <property type="entry name" value="FKBP_PPIASE"/>
    <property type="match status" value="1"/>
</dbReference>
<dbReference type="PANTHER" id="PTHR46512">
    <property type="entry name" value="PEPTIDYLPROLYL ISOMERASE"/>
    <property type="match status" value="1"/>
</dbReference>
<dbReference type="GO" id="GO:0044183">
    <property type="term" value="F:protein folding chaperone"/>
    <property type="evidence" value="ECO:0007669"/>
    <property type="project" value="TreeGrafter"/>
</dbReference>
<dbReference type="GO" id="GO:0005829">
    <property type="term" value="C:cytosol"/>
    <property type="evidence" value="ECO:0007669"/>
    <property type="project" value="TreeGrafter"/>
</dbReference>
<accession>A0A9N8DG38</accession>
<gene>
    <name evidence="6" type="ORF">SEMRO_71_G039540.1</name>
</gene>
<dbReference type="OrthoDB" id="1902587at2759"/>
<dbReference type="EC" id="5.2.1.8" evidence="3"/>
<sequence>MSEAWEEVKGKDLLLKVLSSTKGDEARDIKKGDAILLDLVAWRCEEPPTEVLKDDDAATVFQQVKSLLVIVGEQDLVEGVDTGLLNMKEGQTAYLFCTSKFALGEGTRKYQDCEIAPNTNVVYRVSATSIVQDTSRLNPYFSIQKALTRKKIANDLYQYELLSLTAKEAADNTRNEAARMRALKLYRQAGRDMKDLLDGTYFNSVEQDHPQRKECKQLMIDCYNNVVVVYMHGKQYAKALDAVEMALKRDPKNLKALIRNAKLHVLLASSEKKLKEADEALSMAENAISYRDQAEEAELKKIRLQYKQRRKQVLGQ</sequence>
<dbReference type="InterPro" id="IPR011990">
    <property type="entry name" value="TPR-like_helical_dom_sf"/>
</dbReference>
<dbReference type="EMBL" id="CAICTM010000070">
    <property type="protein sequence ID" value="CAB9499910.1"/>
    <property type="molecule type" value="Genomic_DNA"/>
</dbReference>
<organism evidence="6 7">
    <name type="scientific">Seminavis robusta</name>
    <dbReference type="NCBI Taxonomy" id="568900"/>
    <lineage>
        <taxon>Eukaryota</taxon>
        <taxon>Sar</taxon>
        <taxon>Stramenopiles</taxon>
        <taxon>Ochrophyta</taxon>
        <taxon>Bacillariophyta</taxon>
        <taxon>Bacillariophyceae</taxon>
        <taxon>Bacillariophycidae</taxon>
        <taxon>Naviculales</taxon>
        <taxon>Naviculaceae</taxon>
        <taxon>Seminavis</taxon>
    </lineage>
</organism>
<dbReference type="InterPro" id="IPR046357">
    <property type="entry name" value="PPIase_dom_sf"/>
</dbReference>
<evidence type="ECO:0000256" key="1">
    <source>
        <dbReference type="ARBA" id="ARBA00022737"/>
    </source>
</evidence>
<dbReference type="GO" id="GO:0012505">
    <property type="term" value="C:endomembrane system"/>
    <property type="evidence" value="ECO:0007669"/>
    <property type="project" value="TreeGrafter"/>
</dbReference>
<dbReference type="PANTHER" id="PTHR46512:SF1">
    <property type="entry name" value="PEPTIDYLPROLYL ISOMERASE"/>
    <property type="match status" value="1"/>
</dbReference>
<keyword evidence="2 4" id="KW-0802">TPR repeat</keyword>
<dbReference type="Proteomes" id="UP001153069">
    <property type="component" value="Unassembled WGS sequence"/>
</dbReference>
<protein>
    <recommendedName>
        <fullName evidence="3">peptidylprolyl isomerase</fullName>
        <ecNumber evidence="3">5.2.1.8</ecNumber>
    </recommendedName>
</protein>
<evidence type="ECO:0000313" key="6">
    <source>
        <dbReference type="EMBL" id="CAB9499910.1"/>
    </source>
</evidence>
<dbReference type="InterPro" id="IPR001179">
    <property type="entry name" value="PPIase_FKBP_dom"/>
</dbReference>
<dbReference type="InterPro" id="IPR019734">
    <property type="entry name" value="TPR_rpt"/>
</dbReference>
<keyword evidence="1" id="KW-0677">Repeat</keyword>
<dbReference type="SUPFAM" id="SSF48452">
    <property type="entry name" value="TPR-like"/>
    <property type="match status" value="1"/>
</dbReference>
<evidence type="ECO:0000256" key="3">
    <source>
        <dbReference type="PROSITE-ProRule" id="PRU00277"/>
    </source>
</evidence>
<dbReference type="SUPFAM" id="SSF54534">
    <property type="entry name" value="FKBP-like"/>
    <property type="match status" value="1"/>
</dbReference>
<reference evidence="6" key="1">
    <citation type="submission" date="2020-06" db="EMBL/GenBank/DDBJ databases">
        <authorList>
            <consortium name="Plant Systems Biology data submission"/>
        </authorList>
    </citation>
    <scope>NUCLEOTIDE SEQUENCE</scope>
    <source>
        <strain evidence="6">D6</strain>
    </source>
</reference>
<keyword evidence="7" id="KW-1185">Reference proteome</keyword>
<evidence type="ECO:0000256" key="4">
    <source>
        <dbReference type="PROSITE-ProRule" id="PRU00339"/>
    </source>
</evidence>
<evidence type="ECO:0000259" key="5">
    <source>
        <dbReference type="PROSITE" id="PS50059"/>
    </source>
</evidence>
<dbReference type="GO" id="GO:0016020">
    <property type="term" value="C:membrane"/>
    <property type="evidence" value="ECO:0007669"/>
    <property type="project" value="TreeGrafter"/>
</dbReference>
<feature type="domain" description="PPIase FKBP-type" evidence="5">
    <location>
        <begin position="32"/>
        <end position="131"/>
    </location>
</feature>
<proteinExistence type="predicted"/>
<feature type="repeat" description="TPR" evidence="4">
    <location>
        <begin position="220"/>
        <end position="253"/>
    </location>
</feature>
<evidence type="ECO:0000313" key="7">
    <source>
        <dbReference type="Proteomes" id="UP001153069"/>
    </source>
</evidence>
<keyword evidence="3 6" id="KW-0413">Isomerase</keyword>
<dbReference type="GO" id="GO:0003755">
    <property type="term" value="F:peptidyl-prolyl cis-trans isomerase activity"/>
    <property type="evidence" value="ECO:0007669"/>
    <property type="project" value="UniProtKB-KW"/>
</dbReference>
<dbReference type="PROSITE" id="PS50005">
    <property type="entry name" value="TPR"/>
    <property type="match status" value="1"/>
</dbReference>
<dbReference type="Gene3D" id="1.25.40.10">
    <property type="entry name" value="Tetratricopeptide repeat domain"/>
    <property type="match status" value="1"/>
</dbReference>
<keyword evidence="3" id="KW-0697">Rotamase</keyword>